<dbReference type="RefSeq" id="WP_157288630.1">
    <property type="nucleotide sequence ID" value="NZ_WQRF01000001.1"/>
</dbReference>
<dbReference type="PANTHER" id="PTHR45694:SF18">
    <property type="entry name" value="GLUTAREDOXIN-1-RELATED"/>
    <property type="match status" value="1"/>
</dbReference>
<dbReference type="Proteomes" id="UP000438106">
    <property type="component" value="Unassembled WGS sequence"/>
</dbReference>
<dbReference type="PRINTS" id="PR00160">
    <property type="entry name" value="GLUTAREDOXIN"/>
</dbReference>
<comment type="function">
    <text evidence="1 7">Has a glutathione-disulfide oxidoreductase activity in the presence of NADPH and glutathione reductase. Reduces low molecular weight disulfides and proteins.</text>
</comment>
<name>A0A7X3FN19_9HYPH</name>
<evidence type="ECO:0000256" key="6">
    <source>
        <dbReference type="ARBA" id="ARBA00023284"/>
    </source>
</evidence>
<dbReference type="PROSITE" id="PS51354">
    <property type="entry name" value="GLUTAREDOXIN_2"/>
    <property type="match status" value="1"/>
</dbReference>
<reference evidence="9 10" key="1">
    <citation type="submission" date="2019-12" db="EMBL/GenBank/DDBJ databases">
        <title>Devosia maris sp. nov., isolated from the deep seawater.</title>
        <authorList>
            <person name="Liu Y."/>
        </authorList>
    </citation>
    <scope>NUCLEOTIDE SEQUENCE [LARGE SCALE GENOMIC DNA]</scope>
    <source>
        <strain evidence="9 10">L53-10-65</strain>
    </source>
</reference>
<evidence type="ECO:0000313" key="10">
    <source>
        <dbReference type="Proteomes" id="UP000438106"/>
    </source>
</evidence>
<evidence type="ECO:0000256" key="5">
    <source>
        <dbReference type="ARBA" id="ARBA00023157"/>
    </source>
</evidence>
<dbReference type="Pfam" id="PF00462">
    <property type="entry name" value="Glutaredoxin"/>
    <property type="match status" value="1"/>
</dbReference>
<keyword evidence="7" id="KW-0963">Cytoplasm</keyword>
<dbReference type="InterPro" id="IPR014025">
    <property type="entry name" value="Glutaredoxin_subgr"/>
</dbReference>
<dbReference type="InterPro" id="IPR011767">
    <property type="entry name" value="GLR_AS"/>
</dbReference>
<dbReference type="EMBL" id="WQRF01000001">
    <property type="protein sequence ID" value="MVS97423.1"/>
    <property type="molecule type" value="Genomic_DNA"/>
</dbReference>
<keyword evidence="6 7" id="KW-0676">Redox-active center</keyword>
<protein>
    <recommendedName>
        <fullName evidence="7">Glutaredoxin</fullName>
    </recommendedName>
</protein>
<keyword evidence="5" id="KW-1015">Disulfide bond</keyword>
<evidence type="ECO:0000259" key="8">
    <source>
        <dbReference type="Pfam" id="PF00462"/>
    </source>
</evidence>
<proteinExistence type="inferred from homology"/>
<dbReference type="FunFam" id="3.40.30.10:FF:000018">
    <property type="entry name" value="Glutaredoxin"/>
    <property type="match status" value="1"/>
</dbReference>
<dbReference type="AlphaFoldDB" id="A0A7X3FN19"/>
<evidence type="ECO:0000256" key="3">
    <source>
        <dbReference type="ARBA" id="ARBA00022448"/>
    </source>
</evidence>
<keyword evidence="3 7" id="KW-0813">Transport</keyword>
<accession>A0A7X3FN19</accession>
<dbReference type="GO" id="GO:0045454">
    <property type="term" value="P:cell redox homeostasis"/>
    <property type="evidence" value="ECO:0007669"/>
    <property type="project" value="InterPro"/>
</dbReference>
<dbReference type="PANTHER" id="PTHR45694">
    <property type="entry name" value="GLUTAREDOXIN 2"/>
    <property type="match status" value="1"/>
</dbReference>
<dbReference type="SUPFAM" id="SSF52833">
    <property type="entry name" value="Thioredoxin-like"/>
    <property type="match status" value="1"/>
</dbReference>
<dbReference type="InterPro" id="IPR011900">
    <property type="entry name" value="GRX_bact"/>
</dbReference>
<feature type="domain" description="Glutaredoxin" evidence="8">
    <location>
        <begin position="8"/>
        <end position="68"/>
    </location>
</feature>
<keyword evidence="10" id="KW-1185">Reference proteome</keyword>
<evidence type="ECO:0000313" key="9">
    <source>
        <dbReference type="EMBL" id="MVS97423.1"/>
    </source>
</evidence>
<evidence type="ECO:0000256" key="4">
    <source>
        <dbReference type="ARBA" id="ARBA00022982"/>
    </source>
</evidence>
<dbReference type="Gene3D" id="3.40.30.10">
    <property type="entry name" value="Glutaredoxin"/>
    <property type="match status" value="1"/>
</dbReference>
<dbReference type="NCBIfam" id="TIGR02181">
    <property type="entry name" value="GRX_bact"/>
    <property type="match status" value="1"/>
</dbReference>
<evidence type="ECO:0000256" key="1">
    <source>
        <dbReference type="ARBA" id="ARBA00002549"/>
    </source>
</evidence>
<comment type="caution">
    <text evidence="9">The sequence shown here is derived from an EMBL/GenBank/DDBJ whole genome shotgun (WGS) entry which is preliminary data.</text>
</comment>
<evidence type="ECO:0000256" key="7">
    <source>
        <dbReference type="RuleBase" id="RU364065"/>
    </source>
</evidence>
<gene>
    <name evidence="9" type="primary">grxC</name>
    <name evidence="9" type="ORF">GO014_00075</name>
</gene>
<dbReference type="GO" id="GO:0015038">
    <property type="term" value="F:glutathione disulfide oxidoreductase activity"/>
    <property type="evidence" value="ECO:0007669"/>
    <property type="project" value="UniProtKB-UniRule"/>
</dbReference>
<dbReference type="PROSITE" id="PS00195">
    <property type="entry name" value="GLUTAREDOXIN_1"/>
    <property type="match status" value="1"/>
</dbReference>
<dbReference type="GO" id="GO:0034599">
    <property type="term" value="P:cellular response to oxidative stress"/>
    <property type="evidence" value="ECO:0007669"/>
    <property type="project" value="TreeGrafter"/>
</dbReference>
<keyword evidence="4 7" id="KW-0249">Electron transport</keyword>
<sequence>MSNPSPQVTIYTKPGCPYCADAKHLLTRKKVDYVEIDISRHPTERAAMIGRARGRSTVPQIFIGSTHVGGCDDLYDLDGQGRLDPLLASVG</sequence>
<comment type="similarity">
    <text evidence="2 7">Belongs to the glutaredoxin family.</text>
</comment>
<organism evidence="9 10">
    <name type="scientific">Devosia marina</name>
    <dbReference type="NCBI Taxonomy" id="2683198"/>
    <lineage>
        <taxon>Bacteria</taxon>
        <taxon>Pseudomonadati</taxon>
        <taxon>Pseudomonadota</taxon>
        <taxon>Alphaproteobacteria</taxon>
        <taxon>Hyphomicrobiales</taxon>
        <taxon>Devosiaceae</taxon>
        <taxon>Devosia</taxon>
    </lineage>
</organism>
<dbReference type="InterPro" id="IPR036249">
    <property type="entry name" value="Thioredoxin-like_sf"/>
</dbReference>
<dbReference type="CDD" id="cd03418">
    <property type="entry name" value="GRX_GRXb_1_3_like"/>
    <property type="match status" value="1"/>
</dbReference>
<dbReference type="GO" id="GO:0005737">
    <property type="term" value="C:cytoplasm"/>
    <property type="evidence" value="ECO:0007669"/>
    <property type="project" value="TreeGrafter"/>
</dbReference>
<evidence type="ECO:0000256" key="2">
    <source>
        <dbReference type="ARBA" id="ARBA00007787"/>
    </source>
</evidence>
<dbReference type="InterPro" id="IPR002109">
    <property type="entry name" value="Glutaredoxin"/>
</dbReference>